<evidence type="ECO:0000313" key="1">
    <source>
        <dbReference type="EMBL" id="TGY66302.1"/>
    </source>
</evidence>
<evidence type="ECO:0000313" key="2">
    <source>
        <dbReference type="Proteomes" id="UP000308836"/>
    </source>
</evidence>
<gene>
    <name evidence="1" type="ORF">E5336_04360</name>
</gene>
<keyword evidence="1" id="KW-0670">Pyruvate</keyword>
<name>A0AC61R8D0_9FIRM</name>
<keyword evidence="2" id="KW-1185">Reference proteome</keyword>
<reference evidence="1" key="1">
    <citation type="submission" date="2019-04" db="EMBL/GenBank/DDBJ databases">
        <title>Microbes associate with the intestines of laboratory mice.</title>
        <authorList>
            <person name="Navarre W."/>
            <person name="Wong E."/>
            <person name="Huang K."/>
            <person name="Tropini C."/>
            <person name="Ng K."/>
            <person name="Yu B."/>
        </authorList>
    </citation>
    <scope>NUCLEOTIDE SEQUENCE</scope>
    <source>
        <strain evidence="1">NM09_H32</strain>
    </source>
</reference>
<keyword evidence="1" id="KW-0808">Transferase</keyword>
<keyword evidence="1" id="KW-0418">Kinase</keyword>
<protein>
    <submittedName>
        <fullName evidence="1">Pyruvate kinase</fullName>
    </submittedName>
</protein>
<proteinExistence type="predicted"/>
<accession>A0AC61R8D0</accession>
<dbReference type="Proteomes" id="UP000308836">
    <property type="component" value="Unassembled WGS sequence"/>
</dbReference>
<dbReference type="EMBL" id="SRYG01000007">
    <property type="protein sequence ID" value="TGY66302.1"/>
    <property type="molecule type" value="Genomic_DNA"/>
</dbReference>
<comment type="caution">
    <text evidence="1">The sequence shown here is derived from an EMBL/GenBank/DDBJ whole genome shotgun (WGS) entry which is preliminary data.</text>
</comment>
<sequence length="358" mass="39540">MPDVQSADAGGSKAAGRAPHRRDGKRIMANEVRVFGTFGPTLHTCGQIEAMIRLGMTGIRLNLSHSSLEQSREWIEALRLAEQKTGKKVELLIDMKGPELRVGRIENGIHLLCGDIVRFGERIPVPPVVLSAAEKGDRVLLDDGKILAEVKRVGEGFFDGEIILGGKLTSNKSVAIEHKELCQPPLCAEDLENIRQIKAFGVDSVMQPFVRDASDLVKVRETLDRFGANVKVYAKIESESGWKNLESLFPVCDEIVIARGDLANAVGLDWIPIVQHDIERRCKAAGKPYMVVTQMLDSMIERPVPTRAEVNDVFHAVYDGASSIMLTGEVANSKNAQRAMKIFTDIVKNTVQYTRKEK</sequence>
<organism evidence="1 2">
    <name type="scientific">Dubosiella muris</name>
    <dbReference type="NCBI Taxonomy" id="3038133"/>
    <lineage>
        <taxon>Bacteria</taxon>
        <taxon>Bacillati</taxon>
        <taxon>Bacillota</taxon>
        <taxon>Erysipelotrichia</taxon>
        <taxon>Erysipelotrichales</taxon>
        <taxon>Erysipelotrichaceae</taxon>
        <taxon>Dubosiella</taxon>
    </lineage>
</organism>